<sequence length="449" mass="47299">MIVKTSSGRVSGIRVENVHAFLGVPFAAPPFGEHRFRPPAPPEPWEGVRPAVVHGPAAPQRPAQDIGLFAPDVFRYGADCLNLDVHTPDPGAAGLPVMVWFHGGAFSVGANSAAWQRGHRFARDGVVCVAVNYRLGFEGFLALDDVPANLGVLDWLAALRWVRANIAAFGGNPADVTIAGQSAGGAAVATLMTMPDAAGLFRRAIVMSGSATLVTSLAEARAQAKELAAVLGVRPVREDFAALPPERLLAEQPPPTTGQLGSLGESVAIKPVVDGQVVPGVPLEAIAAGIGGHLRLLAGNTSQEADVFVRRMVEGIDQGTAREAAEALGFSSDPEPPPAELVARAVTHRLFIRETRLLLRARSAAIAPTYAYEFRWESPLESPAGGGRVGAVHNLDLPFVFDVLDAPGVARTAGHHAPQALAHEMHGAWVRFVRDGDPGWPAGVKRILR</sequence>
<proteinExistence type="inferred from homology"/>
<protein>
    <recommendedName>
        <fullName evidence="3">Carboxylic ester hydrolase</fullName>
        <ecNumber evidence="3">3.1.1.-</ecNumber>
    </recommendedName>
</protein>
<gene>
    <name evidence="5" type="ORF">FHR33_008580</name>
</gene>
<evidence type="ECO:0000256" key="2">
    <source>
        <dbReference type="ARBA" id="ARBA00022801"/>
    </source>
</evidence>
<dbReference type="PROSITE" id="PS00122">
    <property type="entry name" value="CARBOXYLESTERASE_B_1"/>
    <property type="match status" value="1"/>
</dbReference>
<organism evidence="5 6">
    <name type="scientific">Nonomuraea dietziae</name>
    <dbReference type="NCBI Taxonomy" id="65515"/>
    <lineage>
        <taxon>Bacteria</taxon>
        <taxon>Bacillati</taxon>
        <taxon>Actinomycetota</taxon>
        <taxon>Actinomycetes</taxon>
        <taxon>Streptosporangiales</taxon>
        <taxon>Streptosporangiaceae</taxon>
        <taxon>Nonomuraea</taxon>
    </lineage>
</organism>
<dbReference type="Pfam" id="PF00135">
    <property type="entry name" value="COesterase"/>
    <property type="match status" value="1"/>
</dbReference>
<keyword evidence="6" id="KW-1185">Reference proteome</keyword>
<dbReference type="GO" id="GO:0016787">
    <property type="term" value="F:hydrolase activity"/>
    <property type="evidence" value="ECO:0007669"/>
    <property type="project" value="UniProtKB-KW"/>
</dbReference>
<evidence type="ECO:0000256" key="3">
    <source>
        <dbReference type="RuleBase" id="RU361235"/>
    </source>
</evidence>
<feature type="domain" description="Carboxylesterase type B" evidence="4">
    <location>
        <begin position="2"/>
        <end position="321"/>
    </location>
</feature>
<comment type="caution">
    <text evidence="5">The sequence shown here is derived from an EMBL/GenBank/DDBJ whole genome shotgun (WGS) entry which is preliminary data.</text>
</comment>
<evidence type="ECO:0000259" key="4">
    <source>
        <dbReference type="Pfam" id="PF00135"/>
    </source>
</evidence>
<comment type="similarity">
    <text evidence="1 3">Belongs to the type-B carboxylesterase/lipase family.</text>
</comment>
<evidence type="ECO:0000313" key="6">
    <source>
        <dbReference type="Proteomes" id="UP000579945"/>
    </source>
</evidence>
<dbReference type="Gene3D" id="3.40.50.1820">
    <property type="entry name" value="alpha/beta hydrolase"/>
    <property type="match status" value="1"/>
</dbReference>
<dbReference type="InterPro" id="IPR019826">
    <property type="entry name" value="Carboxylesterase_B_AS"/>
</dbReference>
<dbReference type="RefSeq" id="WP_183659716.1">
    <property type="nucleotide sequence ID" value="NZ_JACIBV010000001.1"/>
</dbReference>
<evidence type="ECO:0000313" key="5">
    <source>
        <dbReference type="EMBL" id="MBB3732720.1"/>
    </source>
</evidence>
<dbReference type="AlphaFoldDB" id="A0A7W5VIH8"/>
<dbReference type="InterPro" id="IPR050309">
    <property type="entry name" value="Type-B_Carboxylest/Lipase"/>
</dbReference>
<evidence type="ECO:0000256" key="1">
    <source>
        <dbReference type="ARBA" id="ARBA00005964"/>
    </source>
</evidence>
<name>A0A7W5VIH8_9ACTN</name>
<dbReference type="InterPro" id="IPR002018">
    <property type="entry name" value="CarbesteraseB"/>
</dbReference>
<dbReference type="Proteomes" id="UP000579945">
    <property type="component" value="Unassembled WGS sequence"/>
</dbReference>
<dbReference type="PANTHER" id="PTHR11559">
    <property type="entry name" value="CARBOXYLESTERASE"/>
    <property type="match status" value="1"/>
</dbReference>
<accession>A0A7W5VIH8</accession>
<reference evidence="5 6" key="1">
    <citation type="submission" date="2020-08" db="EMBL/GenBank/DDBJ databases">
        <title>Sequencing the genomes of 1000 actinobacteria strains.</title>
        <authorList>
            <person name="Klenk H.-P."/>
        </authorList>
    </citation>
    <scope>NUCLEOTIDE SEQUENCE [LARGE SCALE GENOMIC DNA]</scope>
    <source>
        <strain evidence="5 6">DSM 44320</strain>
    </source>
</reference>
<dbReference type="SUPFAM" id="SSF53474">
    <property type="entry name" value="alpha/beta-Hydrolases"/>
    <property type="match status" value="1"/>
</dbReference>
<dbReference type="EMBL" id="JACIBV010000001">
    <property type="protein sequence ID" value="MBB3732720.1"/>
    <property type="molecule type" value="Genomic_DNA"/>
</dbReference>
<keyword evidence="2 3" id="KW-0378">Hydrolase</keyword>
<dbReference type="InterPro" id="IPR029058">
    <property type="entry name" value="AB_hydrolase_fold"/>
</dbReference>
<dbReference type="GeneID" id="95394739"/>
<dbReference type="EC" id="3.1.1.-" evidence="3"/>